<dbReference type="InterPro" id="IPR034032">
    <property type="entry name" value="Zn_MMP-like_bac"/>
</dbReference>
<reference evidence="5 6" key="1">
    <citation type="submission" date="2019-03" db="EMBL/GenBank/DDBJ databases">
        <title>Single cell metagenomics reveals metabolic interactions within the superorganism composed of flagellate Streblomastix strix and complex community of Bacteroidetes bacteria on its surface.</title>
        <authorList>
            <person name="Treitli S.C."/>
            <person name="Kolisko M."/>
            <person name="Husnik F."/>
            <person name="Keeling P."/>
            <person name="Hampl V."/>
        </authorList>
    </citation>
    <scope>NUCLEOTIDE SEQUENCE [LARGE SCALE GENOMIC DNA]</scope>
    <source>
        <strain evidence="5">St1</strain>
    </source>
</reference>
<evidence type="ECO:0000259" key="4">
    <source>
        <dbReference type="Pfam" id="PF17162"/>
    </source>
</evidence>
<dbReference type="CDD" id="cd04276">
    <property type="entry name" value="ZnMc_MMP_like_2"/>
    <property type="match status" value="1"/>
</dbReference>
<name>A0A5M8P103_9BACT</name>
<accession>A0A5M8P103</accession>
<comment type="caution">
    <text evidence="5">The sequence shown here is derived from an EMBL/GenBank/DDBJ whole genome shotgun (WGS) entry which is preliminary data.</text>
</comment>
<dbReference type="InterPro" id="IPR033428">
    <property type="entry name" value="DUF5118"/>
</dbReference>
<dbReference type="Gene3D" id="3.40.390.10">
    <property type="entry name" value="Collagenase (Catalytic Domain)"/>
    <property type="match status" value="1"/>
</dbReference>
<feature type="domain" description="DUF5117" evidence="3">
    <location>
        <begin position="115"/>
        <end position="314"/>
    </location>
</feature>
<dbReference type="Pfam" id="PF17162">
    <property type="entry name" value="DUF5118"/>
    <property type="match status" value="1"/>
</dbReference>
<feature type="domain" description="EcxA zinc-binding" evidence="2">
    <location>
        <begin position="446"/>
        <end position="754"/>
    </location>
</feature>
<dbReference type="Pfam" id="PF17148">
    <property type="entry name" value="DUF5117"/>
    <property type="match status" value="1"/>
</dbReference>
<dbReference type="InterPro" id="IPR024079">
    <property type="entry name" value="MetalloPept_cat_dom_sf"/>
</dbReference>
<keyword evidence="1" id="KW-0732">Signal</keyword>
<sequence>MKKKWFITLCLCVGLLSGNTPASIGRNIFKKKKPDKKEAVVAPPKAPASSSELKPYREIIPKTAVTSSGFFKVHKVKEKYYFELPDSVLGRDLLIVNRISKSPVTRNKSMSGYPGDEIAENVIRFEKGADNKVFLRKISYIEQANDTANLYVLVQNSNIQPIVASFPIQTFAEDTVAKSRYAVIDVTGFINSDNPIIAFDAGVKKGRGIGNYFGDRGYIDTVKAFPLNIEIRTVKTFAQAPPANASPAVSSNFIPESLTYELNSSIVLLPKEPMNSRFFDPRVGYFAIGYTDFDSNPQGIDYKAKITRWRLEPKPEDLEKYRAGELVEPQKPIIIYIDPATPKKWAPYLIAGINDWQKAFEKAGFKNAIIGMEAPNDSTWSLEDARHSVLVYKASDIPNASGPHVHDPRSGEILETHINWYHNVMLLLHNWYQVQAGPLDPQAQTAHFSDELMGSLVRFVSSHEVGHTLGLRHNFGSSATIPVEKLRDKAWVETNGHTPSIMDYARFNYVAQPEDHISSAGIFPRVGIYDEWAIEWGYRSLPEFETPEAEAAYQNKTIREKLQSDIRYTFGTETDSNDPRNQNEDLGDNAILAGQYGIKNLQRIIPQILTWTREPDKSYENAYKLYDKVARQFELYANHVAKNVAGIYTTPLTVEQSGKTREFVPAQKQKDAVSFLNAQVFTTPEWLIDKQLIEKAAVEPISVIGNIQKGVLDRLISSYTLEKMLRNETYNGKEAYTADNFFKELKKGVWSELNGGKTPDIYRRNLQKNYVNALINIVQTKNGGLSPATDAIAIARTQLIDLLQDLKRAAASSTGLKRSHFIDLQAKIEQALDPK</sequence>
<evidence type="ECO:0000313" key="5">
    <source>
        <dbReference type="EMBL" id="KAA6302068.1"/>
    </source>
</evidence>
<dbReference type="InterPro" id="IPR032534">
    <property type="entry name" value="EcxA_zinc-bd"/>
</dbReference>
<dbReference type="PANTHER" id="PTHR38478:SF1">
    <property type="entry name" value="ZINC DEPENDENT METALLOPROTEASE DOMAIN LIPOPROTEIN"/>
    <property type="match status" value="1"/>
</dbReference>
<dbReference type="Proteomes" id="UP000324575">
    <property type="component" value="Unassembled WGS sequence"/>
</dbReference>
<dbReference type="Pfam" id="PF16313">
    <property type="entry name" value="DUF4953"/>
    <property type="match status" value="1"/>
</dbReference>
<dbReference type="AlphaFoldDB" id="A0A5M8P103"/>
<evidence type="ECO:0000313" key="6">
    <source>
        <dbReference type="Proteomes" id="UP000324575"/>
    </source>
</evidence>
<feature type="chain" id="PRO_5024460892" description="DUF5117 domain-containing protein" evidence="1">
    <location>
        <begin position="23"/>
        <end position="835"/>
    </location>
</feature>
<dbReference type="PANTHER" id="PTHR38478">
    <property type="entry name" value="PEPTIDASE M1A AND M12B"/>
    <property type="match status" value="1"/>
</dbReference>
<dbReference type="GO" id="GO:0008237">
    <property type="term" value="F:metallopeptidase activity"/>
    <property type="evidence" value="ECO:0007669"/>
    <property type="project" value="InterPro"/>
</dbReference>
<evidence type="ECO:0008006" key="7">
    <source>
        <dbReference type="Google" id="ProtNLM"/>
    </source>
</evidence>
<proteinExistence type="predicted"/>
<gene>
    <name evidence="5" type="ORF">EZS26_001669</name>
</gene>
<organism evidence="5 6">
    <name type="scientific">Candidatus Ordinivivax streblomastigis</name>
    <dbReference type="NCBI Taxonomy" id="2540710"/>
    <lineage>
        <taxon>Bacteria</taxon>
        <taxon>Pseudomonadati</taxon>
        <taxon>Bacteroidota</taxon>
        <taxon>Bacteroidia</taxon>
        <taxon>Bacteroidales</taxon>
        <taxon>Candidatus Ordinivivax</taxon>
    </lineage>
</organism>
<dbReference type="InterPro" id="IPR033413">
    <property type="entry name" value="DUF5117"/>
</dbReference>
<dbReference type="EMBL" id="SNRX01000010">
    <property type="protein sequence ID" value="KAA6302068.1"/>
    <property type="molecule type" value="Genomic_DNA"/>
</dbReference>
<evidence type="ECO:0000259" key="2">
    <source>
        <dbReference type="Pfam" id="PF16313"/>
    </source>
</evidence>
<feature type="domain" description="DUF5118" evidence="4">
    <location>
        <begin position="54"/>
        <end position="101"/>
    </location>
</feature>
<feature type="signal peptide" evidence="1">
    <location>
        <begin position="1"/>
        <end position="22"/>
    </location>
</feature>
<evidence type="ECO:0000259" key="3">
    <source>
        <dbReference type="Pfam" id="PF17148"/>
    </source>
</evidence>
<evidence type="ECO:0000256" key="1">
    <source>
        <dbReference type="SAM" id="SignalP"/>
    </source>
</evidence>
<protein>
    <recommendedName>
        <fullName evidence="7">DUF5117 domain-containing protein</fullName>
    </recommendedName>
</protein>
<dbReference type="SUPFAM" id="SSF55486">
    <property type="entry name" value="Metalloproteases ('zincins'), catalytic domain"/>
    <property type="match status" value="1"/>
</dbReference>